<evidence type="ECO:0000256" key="2">
    <source>
        <dbReference type="SAM" id="Coils"/>
    </source>
</evidence>
<dbReference type="PANTHER" id="PTHR31471:SF49">
    <property type="entry name" value="REMORIN FAMILY PROTEIN"/>
    <property type="match status" value="1"/>
</dbReference>
<feature type="compositionally biased region" description="Polar residues" evidence="3">
    <location>
        <begin position="246"/>
        <end position="275"/>
    </location>
</feature>
<dbReference type="PANTHER" id="PTHR31471">
    <property type="entry name" value="OS02G0116800 PROTEIN"/>
    <property type="match status" value="1"/>
</dbReference>
<feature type="compositionally biased region" description="Low complexity" evidence="3">
    <location>
        <begin position="82"/>
        <end position="99"/>
    </location>
</feature>
<dbReference type="AlphaFoldDB" id="A0A9W7MAS2"/>
<keyword evidence="2" id="KW-0175">Coiled coil</keyword>
<feature type="compositionally biased region" description="Low complexity" evidence="3">
    <location>
        <begin position="34"/>
        <end position="44"/>
    </location>
</feature>
<name>A0A9W7MAS2_HIBTR</name>
<gene>
    <name evidence="5" type="ORF">HRI_003028200</name>
</gene>
<evidence type="ECO:0000313" key="6">
    <source>
        <dbReference type="Proteomes" id="UP001165190"/>
    </source>
</evidence>
<feature type="region of interest" description="Disordered" evidence="3">
    <location>
        <begin position="421"/>
        <end position="442"/>
    </location>
</feature>
<dbReference type="Proteomes" id="UP001165190">
    <property type="component" value="Unassembled WGS sequence"/>
</dbReference>
<accession>A0A9W7MAS2</accession>
<organism evidence="5 6">
    <name type="scientific">Hibiscus trionum</name>
    <name type="common">Flower of an hour</name>
    <dbReference type="NCBI Taxonomy" id="183268"/>
    <lineage>
        <taxon>Eukaryota</taxon>
        <taxon>Viridiplantae</taxon>
        <taxon>Streptophyta</taxon>
        <taxon>Embryophyta</taxon>
        <taxon>Tracheophyta</taxon>
        <taxon>Spermatophyta</taxon>
        <taxon>Magnoliopsida</taxon>
        <taxon>eudicotyledons</taxon>
        <taxon>Gunneridae</taxon>
        <taxon>Pentapetalae</taxon>
        <taxon>rosids</taxon>
        <taxon>malvids</taxon>
        <taxon>Malvales</taxon>
        <taxon>Malvaceae</taxon>
        <taxon>Malvoideae</taxon>
        <taxon>Hibiscus</taxon>
    </lineage>
</organism>
<evidence type="ECO:0000313" key="5">
    <source>
        <dbReference type="EMBL" id="GMI93589.1"/>
    </source>
</evidence>
<feature type="compositionally biased region" description="Polar residues" evidence="3">
    <location>
        <begin position="282"/>
        <end position="293"/>
    </location>
</feature>
<feature type="coiled-coil region" evidence="2">
    <location>
        <begin position="394"/>
        <end position="421"/>
    </location>
</feature>
<dbReference type="EMBL" id="BSYR01000025">
    <property type="protein sequence ID" value="GMI93589.1"/>
    <property type="molecule type" value="Genomic_DNA"/>
</dbReference>
<keyword evidence="6" id="KW-1185">Reference proteome</keyword>
<evidence type="ECO:0000256" key="3">
    <source>
        <dbReference type="SAM" id="MobiDB-lite"/>
    </source>
</evidence>
<dbReference type="OrthoDB" id="1900877at2759"/>
<reference evidence="5" key="1">
    <citation type="submission" date="2023-05" db="EMBL/GenBank/DDBJ databases">
        <title>Genome and transcriptome analyses reveal genes involved in the formation of fine ridges on petal epidermal cells in Hibiscus trionum.</title>
        <authorList>
            <person name="Koshimizu S."/>
            <person name="Masuda S."/>
            <person name="Ishii T."/>
            <person name="Shirasu K."/>
            <person name="Hoshino A."/>
            <person name="Arita M."/>
        </authorList>
    </citation>
    <scope>NUCLEOTIDE SEQUENCE</scope>
    <source>
        <strain evidence="5">Hamamatsu line</strain>
    </source>
</reference>
<feature type="domain" description="Remorin C-terminal" evidence="4">
    <location>
        <begin position="360"/>
        <end position="463"/>
    </location>
</feature>
<feature type="compositionally biased region" description="Basic and acidic residues" evidence="3">
    <location>
        <begin position="428"/>
        <end position="442"/>
    </location>
</feature>
<dbReference type="InterPro" id="IPR005516">
    <property type="entry name" value="Remorin_C"/>
</dbReference>
<protein>
    <recommendedName>
        <fullName evidence="4">Remorin C-terminal domain-containing protein</fullName>
    </recommendedName>
</protein>
<comment type="similarity">
    <text evidence="1">Belongs to the remorin family.</text>
</comment>
<evidence type="ECO:0000256" key="1">
    <source>
        <dbReference type="ARBA" id="ARBA00005711"/>
    </source>
</evidence>
<proteinExistence type="inferred from homology"/>
<feature type="region of interest" description="Disordered" evidence="3">
    <location>
        <begin position="244"/>
        <end position="309"/>
    </location>
</feature>
<feature type="region of interest" description="Disordered" evidence="3">
    <location>
        <begin position="81"/>
        <end position="109"/>
    </location>
</feature>
<comment type="caution">
    <text evidence="5">The sequence shown here is derived from an EMBL/GenBank/DDBJ whole genome shotgun (WGS) entry which is preliminary data.</text>
</comment>
<dbReference type="Pfam" id="PF03763">
    <property type="entry name" value="Remorin_C"/>
    <property type="match status" value="1"/>
</dbReference>
<sequence>MEYERIDKVVSGISPSKLRMKLMGPHHLRKKDGSNSNSSRTSPSRIDDSEFVNSLLASKNGHFDEQVKVSNELLMDSSLNEQISSQSKESSKSLQFSKSDNGNSSSIHPMRTVEDENLDSDSNASSSSFEFHKGERALSASVARSYSRPMSSKWNDAEKWILNKQNMQAIKAKKNAFQNQANGLPITNVVRVAPDSANSNHRLLVNRESREAVRTDLCCTKTSAEDTTVLPTIRSVCMRDMGTEMTPATSQEPSRTSTPVGATTPLRTPTSSVPSTPRRGAPTSTPLNHTADSNSHHSADNGKKELSEQEMKLKTRREIVALGVQLGKMNIAAWASKDEKGKNTSSVETTNIKELEMIEYEKRAAAWEEAEKSKHTARYKREEIRIQAWESQQRAKLEAEMRRIEAKVEQMRAQAQAQMVKKNAMSRQRAEEKRAAAEARKIRDAERTAAQVEYIRRTGRMPSSHFMCCGWL</sequence>
<evidence type="ECO:0000259" key="4">
    <source>
        <dbReference type="Pfam" id="PF03763"/>
    </source>
</evidence>
<feature type="region of interest" description="Disordered" evidence="3">
    <location>
        <begin position="25"/>
        <end position="47"/>
    </location>
</feature>
<feature type="compositionally biased region" description="Basic and acidic residues" evidence="3">
    <location>
        <begin position="294"/>
        <end position="309"/>
    </location>
</feature>